<evidence type="ECO:0000256" key="3">
    <source>
        <dbReference type="ARBA" id="ARBA00022729"/>
    </source>
</evidence>
<dbReference type="InterPro" id="IPR014755">
    <property type="entry name" value="Cu-Rt/internalin_Ig-like"/>
</dbReference>
<dbReference type="GO" id="GO:0005507">
    <property type="term" value="F:copper ion binding"/>
    <property type="evidence" value="ECO:0007669"/>
    <property type="project" value="InterPro"/>
</dbReference>
<comment type="subcellular location">
    <subcellularLocation>
        <location evidence="1">Cell envelope</location>
    </subcellularLocation>
</comment>
<evidence type="ECO:0000256" key="2">
    <source>
        <dbReference type="ARBA" id="ARBA00022723"/>
    </source>
</evidence>
<reference evidence="8 9" key="1">
    <citation type="submission" date="2019-06" db="EMBL/GenBank/DDBJ databases">
        <title>Draft genome sequence of Miniimonas arenae KCTC 19750T isolated from sea sand.</title>
        <authorList>
            <person name="Park S.-J."/>
        </authorList>
    </citation>
    <scope>NUCLEOTIDE SEQUENCE [LARGE SCALE GENOMIC DNA]</scope>
    <source>
        <strain evidence="8 9">KCTC 19750</strain>
    </source>
</reference>
<evidence type="ECO:0000256" key="4">
    <source>
        <dbReference type="ARBA" id="ARBA00023008"/>
    </source>
</evidence>
<protein>
    <submittedName>
        <fullName evidence="8">Copper resistance protein CopC</fullName>
    </submittedName>
</protein>
<dbReference type="EMBL" id="VENP01000019">
    <property type="protein sequence ID" value="TNU74897.1"/>
    <property type="molecule type" value="Genomic_DNA"/>
</dbReference>
<dbReference type="InterPro" id="IPR032694">
    <property type="entry name" value="CopC/D"/>
</dbReference>
<evidence type="ECO:0000313" key="8">
    <source>
        <dbReference type="EMBL" id="TNU74897.1"/>
    </source>
</evidence>
<keyword evidence="6" id="KW-0472">Membrane</keyword>
<keyword evidence="3" id="KW-0732">Signal</keyword>
<dbReference type="Gene3D" id="2.60.40.1220">
    <property type="match status" value="1"/>
</dbReference>
<keyword evidence="2" id="KW-0479">Metal-binding</keyword>
<dbReference type="PANTHER" id="PTHR34820:SF4">
    <property type="entry name" value="INNER MEMBRANE PROTEIN YEBZ"/>
    <property type="match status" value="1"/>
</dbReference>
<dbReference type="PANTHER" id="PTHR34820">
    <property type="entry name" value="INNER MEMBRANE PROTEIN YEBZ"/>
    <property type="match status" value="1"/>
</dbReference>
<dbReference type="GO" id="GO:0006825">
    <property type="term" value="P:copper ion transport"/>
    <property type="evidence" value="ECO:0007669"/>
    <property type="project" value="InterPro"/>
</dbReference>
<proteinExistence type="predicted"/>
<dbReference type="AlphaFoldDB" id="A0A5C5BBG9"/>
<organism evidence="8 9">
    <name type="scientific">Miniimonas arenae</name>
    <dbReference type="NCBI Taxonomy" id="676201"/>
    <lineage>
        <taxon>Bacteria</taxon>
        <taxon>Bacillati</taxon>
        <taxon>Actinomycetota</taxon>
        <taxon>Actinomycetes</taxon>
        <taxon>Micrococcales</taxon>
        <taxon>Beutenbergiaceae</taxon>
        <taxon>Miniimonas</taxon>
    </lineage>
</organism>
<dbReference type="SUPFAM" id="SSF81296">
    <property type="entry name" value="E set domains"/>
    <property type="match status" value="1"/>
</dbReference>
<dbReference type="OrthoDB" id="5242236at2"/>
<feature type="domain" description="CopC" evidence="7">
    <location>
        <begin position="94"/>
        <end position="186"/>
    </location>
</feature>
<dbReference type="Proteomes" id="UP000313849">
    <property type="component" value="Unassembled WGS sequence"/>
</dbReference>
<keyword evidence="6" id="KW-0812">Transmembrane</keyword>
<evidence type="ECO:0000256" key="1">
    <source>
        <dbReference type="ARBA" id="ARBA00004196"/>
    </source>
</evidence>
<feature type="transmembrane region" description="Helical" evidence="6">
    <location>
        <begin position="71"/>
        <end position="93"/>
    </location>
</feature>
<evidence type="ECO:0000256" key="5">
    <source>
        <dbReference type="SAM" id="MobiDB-lite"/>
    </source>
</evidence>
<evidence type="ECO:0000313" key="9">
    <source>
        <dbReference type="Proteomes" id="UP000313849"/>
    </source>
</evidence>
<dbReference type="Pfam" id="PF04234">
    <property type="entry name" value="CopC"/>
    <property type="match status" value="1"/>
</dbReference>
<dbReference type="InterPro" id="IPR014756">
    <property type="entry name" value="Ig_E-set"/>
</dbReference>
<comment type="caution">
    <text evidence="8">The sequence shown here is derived from an EMBL/GenBank/DDBJ whole genome shotgun (WGS) entry which is preliminary data.</text>
</comment>
<dbReference type="GO" id="GO:0046688">
    <property type="term" value="P:response to copper ion"/>
    <property type="evidence" value="ECO:0007669"/>
    <property type="project" value="InterPro"/>
</dbReference>
<keyword evidence="6" id="KW-1133">Transmembrane helix</keyword>
<dbReference type="GO" id="GO:0042597">
    <property type="term" value="C:periplasmic space"/>
    <property type="evidence" value="ECO:0007669"/>
    <property type="project" value="InterPro"/>
</dbReference>
<dbReference type="GO" id="GO:0005886">
    <property type="term" value="C:plasma membrane"/>
    <property type="evidence" value="ECO:0007669"/>
    <property type="project" value="TreeGrafter"/>
</dbReference>
<sequence length="268" mass="27313">MNCFPGKRPAASAMAPTFPHRARFGQDSERPDPARPVRTMGTEALRKELAVPLRARTSTSRSIVPARRRSLTRAGAVAALVLLLGSIAGPALAHDRLLTSTPADGETLTTAPTQLVLTYSDEIAPIGVEITVTGPAGEARSGDPQVSGTDLIVPLAADLPSGSYAVAWRVTSSDGHPIDGTFAFTLDVPAPSPTAEPTTEPTTAQPTTAAPSPTASAESSASAESTASPAPSGVSGLPGWAIGVIAVGIVGSIVAVLMRLRRGSRLGE</sequence>
<feature type="region of interest" description="Disordered" evidence="5">
    <location>
        <begin position="188"/>
        <end position="234"/>
    </location>
</feature>
<dbReference type="GO" id="GO:0030313">
    <property type="term" value="C:cell envelope"/>
    <property type="evidence" value="ECO:0007669"/>
    <property type="project" value="UniProtKB-SubCell"/>
</dbReference>
<evidence type="ECO:0000259" key="7">
    <source>
        <dbReference type="Pfam" id="PF04234"/>
    </source>
</evidence>
<name>A0A5C5BBG9_9MICO</name>
<evidence type="ECO:0000256" key="6">
    <source>
        <dbReference type="SAM" id="Phobius"/>
    </source>
</evidence>
<keyword evidence="4" id="KW-0186">Copper</keyword>
<dbReference type="InterPro" id="IPR007348">
    <property type="entry name" value="CopC_dom"/>
</dbReference>
<feature type="transmembrane region" description="Helical" evidence="6">
    <location>
        <begin position="237"/>
        <end position="258"/>
    </location>
</feature>
<feature type="compositionally biased region" description="Low complexity" evidence="5">
    <location>
        <begin position="193"/>
        <end position="232"/>
    </location>
</feature>
<accession>A0A5C5BBG9</accession>
<keyword evidence="9" id="KW-1185">Reference proteome</keyword>
<gene>
    <name evidence="8" type="ORF">FH969_06720</name>
</gene>